<feature type="transmembrane region" description="Helical" evidence="8">
    <location>
        <begin position="220"/>
        <end position="237"/>
    </location>
</feature>
<reference evidence="9 10" key="1">
    <citation type="journal article" date="2014" name="Genome Announc.">
        <title>Draft Genome Sequence of Cytophaga fermentans JCM 21142T, a Facultative Anaerobe Isolated from Marine Mud.</title>
        <authorList>
            <person name="Starns D."/>
            <person name="Oshima K."/>
            <person name="Suda W."/>
            <person name="Iino T."/>
            <person name="Yuki M."/>
            <person name="Inoue J."/>
            <person name="Kitamura K."/>
            <person name="Iida T."/>
            <person name="Darby A."/>
            <person name="Hattori M."/>
            <person name="Ohkuma M."/>
        </authorList>
    </citation>
    <scope>NUCLEOTIDE SEQUENCE [LARGE SCALE GENOMIC DNA]</scope>
    <source>
        <strain evidence="9 10">JCM 21142</strain>
    </source>
</reference>
<dbReference type="InterPro" id="IPR018480">
    <property type="entry name" value="PNAcMuramoyl-5peptid_Trfase_CS"/>
</dbReference>
<dbReference type="InterPro" id="IPR000715">
    <property type="entry name" value="Glycosyl_transferase_4"/>
</dbReference>
<dbReference type="GO" id="GO:0044038">
    <property type="term" value="P:cell wall macromolecule biosynthetic process"/>
    <property type="evidence" value="ECO:0007669"/>
    <property type="project" value="TreeGrafter"/>
</dbReference>
<evidence type="ECO:0000256" key="3">
    <source>
        <dbReference type="ARBA" id="ARBA00022679"/>
    </source>
</evidence>
<feature type="binding site" evidence="7">
    <location>
        <position position="219"/>
    </location>
    <ligand>
        <name>Mg(2+)</name>
        <dbReference type="ChEBI" id="CHEBI:18420"/>
    </ligand>
</feature>
<keyword evidence="10" id="KW-1185">Reference proteome</keyword>
<keyword evidence="7" id="KW-0460">Magnesium</keyword>
<evidence type="ECO:0000256" key="2">
    <source>
        <dbReference type="ARBA" id="ARBA00022475"/>
    </source>
</evidence>
<dbReference type="RefSeq" id="WP_027470665.1">
    <property type="nucleotide sequence ID" value="NZ_BAMD01000007.1"/>
</dbReference>
<comment type="cofactor">
    <cofactor evidence="7">
        <name>Mg(2+)</name>
        <dbReference type="ChEBI" id="CHEBI:18420"/>
    </cofactor>
</comment>
<name>W7Y3Q0_9BACT</name>
<comment type="subcellular location">
    <subcellularLocation>
        <location evidence="1">Cell membrane</location>
        <topology evidence="1">Multi-pass membrane protein</topology>
    </subcellularLocation>
</comment>
<dbReference type="CDD" id="cd06853">
    <property type="entry name" value="GT_WecA_like"/>
    <property type="match status" value="1"/>
</dbReference>
<feature type="transmembrane region" description="Helical" evidence="8">
    <location>
        <begin position="257"/>
        <end position="275"/>
    </location>
</feature>
<feature type="transmembrane region" description="Helical" evidence="8">
    <location>
        <begin position="330"/>
        <end position="351"/>
    </location>
</feature>
<dbReference type="OrthoDB" id="9783652at2"/>
<sequence length="367" mass="40661">MSEYLIKLLIPFAGLLSFLLVFLSIPTILRVAESKNLYDEPNKRTAHKIRVPTLGGLAIFLSFLFTYSLFSEWFSFTQIPFLIPALLIIFSIGIKDDIMVTAPMVKLFGQILAAFIVIGFGDLRITSFHGIFGLEPNYLASFTITLLLFVFILNGFNLIDGVDGLASITGIISISAFSVWFYINGNYHIPVFSAALIGALLAFSYYNVISKRQKIFMGDTGSLLLGFLLAVVAIKFAEFNVPDNAINLKYTMSSAPAVVLGILIVPVIDTLRVFIFRISKGNSPFAADKNHIHHRMLTLGFTHLQTSLIIGSVNIVFVFLAITLRNLGTISLSILLLGLGIICAYLPAFFIHRKKKKILKLKHKRAS</sequence>
<evidence type="ECO:0000256" key="8">
    <source>
        <dbReference type="SAM" id="Phobius"/>
    </source>
</evidence>
<dbReference type="Pfam" id="PF00953">
    <property type="entry name" value="Glycos_transf_4"/>
    <property type="match status" value="1"/>
</dbReference>
<dbReference type="GO" id="GO:0009103">
    <property type="term" value="P:lipopolysaccharide biosynthetic process"/>
    <property type="evidence" value="ECO:0007669"/>
    <property type="project" value="TreeGrafter"/>
</dbReference>
<keyword evidence="7" id="KW-0479">Metal-binding</keyword>
<dbReference type="Proteomes" id="UP000019402">
    <property type="component" value="Unassembled WGS sequence"/>
</dbReference>
<evidence type="ECO:0000256" key="1">
    <source>
        <dbReference type="ARBA" id="ARBA00004651"/>
    </source>
</evidence>
<organism evidence="9 10">
    <name type="scientific">Saccharicrinis fermentans DSM 9555 = JCM 21142</name>
    <dbReference type="NCBI Taxonomy" id="869213"/>
    <lineage>
        <taxon>Bacteria</taxon>
        <taxon>Pseudomonadati</taxon>
        <taxon>Bacteroidota</taxon>
        <taxon>Bacteroidia</taxon>
        <taxon>Marinilabiliales</taxon>
        <taxon>Marinilabiliaceae</taxon>
        <taxon>Saccharicrinis</taxon>
    </lineage>
</organism>
<dbReference type="eggNOG" id="COG0472">
    <property type="taxonomic scope" value="Bacteria"/>
</dbReference>
<dbReference type="GO" id="GO:0046872">
    <property type="term" value="F:metal ion binding"/>
    <property type="evidence" value="ECO:0007669"/>
    <property type="project" value="UniProtKB-KW"/>
</dbReference>
<feature type="transmembrane region" description="Helical" evidence="8">
    <location>
        <begin position="165"/>
        <end position="183"/>
    </location>
</feature>
<keyword evidence="5 8" id="KW-1133">Transmembrane helix</keyword>
<evidence type="ECO:0000313" key="10">
    <source>
        <dbReference type="Proteomes" id="UP000019402"/>
    </source>
</evidence>
<feature type="transmembrane region" description="Helical" evidence="8">
    <location>
        <begin position="107"/>
        <end position="132"/>
    </location>
</feature>
<dbReference type="PANTHER" id="PTHR22926:SF3">
    <property type="entry name" value="UNDECAPRENYL-PHOSPHATE ALPHA-N-ACETYLGLUCOSAMINYL 1-PHOSPHATE TRANSFERASE"/>
    <property type="match status" value="1"/>
</dbReference>
<keyword evidence="2" id="KW-1003">Cell membrane</keyword>
<feature type="transmembrane region" description="Helical" evidence="8">
    <location>
        <begin position="6"/>
        <end position="29"/>
    </location>
</feature>
<comment type="caution">
    <text evidence="9">The sequence shown here is derived from an EMBL/GenBank/DDBJ whole genome shotgun (WGS) entry which is preliminary data.</text>
</comment>
<feature type="binding site" evidence="7">
    <location>
        <position position="157"/>
    </location>
    <ligand>
        <name>Mg(2+)</name>
        <dbReference type="ChEBI" id="CHEBI:18420"/>
    </ligand>
</feature>
<evidence type="ECO:0000256" key="7">
    <source>
        <dbReference type="PIRSR" id="PIRSR600715-1"/>
    </source>
</evidence>
<feature type="transmembrane region" description="Helical" evidence="8">
    <location>
        <begin position="296"/>
        <end position="324"/>
    </location>
</feature>
<dbReference type="GO" id="GO:0071555">
    <property type="term" value="P:cell wall organization"/>
    <property type="evidence" value="ECO:0007669"/>
    <property type="project" value="TreeGrafter"/>
</dbReference>
<dbReference type="GO" id="GO:0005886">
    <property type="term" value="C:plasma membrane"/>
    <property type="evidence" value="ECO:0007669"/>
    <property type="project" value="UniProtKB-SubCell"/>
</dbReference>
<keyword evidence="6 8" id="KW-0472">Membrane</keyword>
<dbReference type="AlphaFoldDB" id="W7Y3Q0"/>
<accession>W7Y3Q0</accession>
<evidence type="ECO:0000256" key="6">
    <source>
        <dbReference type="ARBA" id="ARBA00023136"/>
    </source>
</evidence>
<dbReference type="EMBL" id="BAMD01000007">
    <property type="protein sequence ID" value="GAF02208.1"/>
    <property type="molecule type" value="Genomic_DNA"/>
</dbReference>
<evidence type="ECO:0000313" key="9">
    <source>
        <dbReference type="EMBL" id="GAF02208.1"/>
    </source>
</evidence>
<feature type="transmembrane region" description="Helical" evidence="8">
    <location>
        <begin position="189"/>
        <end position="208"/>
    </location>
</feature>
<protein>
    <submittedName>
        <fullName evidence="9">Undecaprenyl-phosphate alpha-N-acetylglucosaminyl 1-phosphate transferase</fullName>
    </submittedName>
</protein>
<evidence type="ECO:0000256" key="4">
    <source>
        <dbReference type="ARBA" id="ARBA00022692"/>
    </source>
</evidence>
<dbReference type="STRING" id="869213.GCA_000517085_00672"/>
<feature type="transmembrane region" description="Helical" evidence="8">
    <location>
        <begin position="76"/>
        <end position="95"/>
    </location>
</feature>
<evidence type="ECO:0000256" key="5">
    <source>
        <dbReference type="ARBA" id="ARBA00022989"/>
    </source>
</evidence>
<proteinExistence type="predicted"/>
<dbReference type="PANTHER" id="PTHR22926">
    <property type="entry name" value="PHOSPHO-N-ACETYLMURAMOYL-PENTAPEPTIDE-TRANSFERASE"/>
    <property type="match status" value="1"/>
</dbReference>
<dbReference type="GO" id="GO:0016780">
    <property type="term" value="F:phosphotransferase activity, for other substituted phosphate groups"/>
    <property type="evidence" value="ECO:0007669"/>
    <property type="project" value="InterPro"/>
</dbReference>
<feature type="transmembrane region" description="Helical" evidence="8">
    <location>
        <begin position="138"/>
        <end position="158"/>
    </location>
</feature>
<gene>
    <name evidence="9" type="ORF">JCM21142_3836</name>
</gene>
<dbReference type="PROSITE" id="PS01348">
    <property type="entry name" value="MRAY_2"/>
    <property type="match status" value="1"/>
</dbReference>
<feature type="transmembrane region" description="Helical" evidence="8">
    <location>
        <begin position="49"/>
        <end position="70"/>
    </location>
</feature>
<keyword evidence="3 9" id="KW-0808">Transferase</keyword>
<keyword evidence="4 8" id="KW-0812">Transmembrane</keyword>